<dbReference type="RefSeq" id="WP_261617690.1">
    <property type="nucleotide sequence ID" value="NZ_JALIDZ010000010.1"/>
</dbReference>
<dbReference type="PANTHER" id="PTHR30388">
    <property type="entry name" value="ALDEHYDE OXIDOREDUCTASE MOLYBDENUM COFACTOR ASSEMBLY PROTEIN"/>
    <property type="match status" value="1"/>
</dbReference>
<name>A0AAW5R3W9_9HYPH</name>
<keyword evidence="4" id="KW-1185">Reference proteome</keyword>
<reference evidence="3 4" key="1">
    <citation type="submission" date="2022-04" db="EMBL/GenBank/DDBJ databases">
        <authorList>
            <person name="Ye Y.-Q."/>
            <person name="Du Z.-J."/>
        </authorList>
    </citation>
    <scope>NUCLEOTIDE SEQUENCE [LARGE SCALE GENOMIC DNA]</scope>
    <source>
        <strain evidence="3 4">A6E488</strain>
    </source>
</reference>
<dbReference type="PANTHER" id="PTHR30388:SF6">
    <property type="entry name" value="XANTHINE DEHYDROGENASE SUBUNIT A-RELATED"/>
    <property type="match status" value="1"/>
</dbReference>
<dbReference type="AlphaFoldDB" id="A0AAW5R3W9"/>
<sequence length="333" mass="35323">MTDVWTRLCGIVEEDGKAALVTVLAIRGSAPREAGARMVVSADNRFAGTIGGGQLEWEAIQLAAGRLRGGATTLCLTDFALGPDLGQCCGGRVEIAVEMYARADLPEIRTYSGLEASGGFSCETRFDETQSHAWRGLSEEPPSDDAGIVALNPSTRLYRETFTDARQPVLLFGAGHVGRAVVLALAPLPFRVTWIDGRADAFPKATPRNVSAVRAQKPAGLVADAPAGAFVLIMTHSHPLDLELARAALARADLPYVGVIGSDTKRARFLKRLAESGLDAGALRRFRCPIGIDGIDDKAPSVIATSVAAELLLTRQTLTKVAVDKTAAEDAYR</sequence>
<dbReference type="Pfam" id="PF13478">
    <property type="entry name" value="XdhC_C"/>
    <property type="match status" value="1"/>
</dbReference>
<dbReference type="Pfam" id="PF02625">
    <property type="entry name" value="XdhC_CoxI"/>
    <property type="match status" value="1"/>
</dbReference>
<feature type="domain" description="XdhC- CoxI" evidence="1">
    <location>
        <begin position="13"/>
        <end position="73"/>
    </location>
</feature>
<dbReference type="Gene3D" id="3.40.50.720">
    <property type="entry name" value="NAD(P)-binding Rossmann-like Domain"/>
    <property type="match status" value="1"/>
</dbReference>
<dbReference type="InterPro" id="IPR036291">
    <property type="entry name" value="NAD(P)-bd_dom_sf"/>
</dbReference>
<accession>A0AAW5R3W9</accession>
<dbReference type="InterPro" id="IPR027051">
    <property type="entry name" value="XdhC_Rossmann_dom"/>
</dbReference>
<dbReference type="InterPro" id="IPR014308">
    <property type="entry name" value="Xanthine_DH_XdhC"/>
</dbReference>
<evidence type="ECO:0000313" key="3">
    <source>
        <dbReference type="EMBL" id="MCT8974107.1"/>
    </source>
</evidence>
<dbReference type="InterPro" id="IPR003777">
    <property type="entry name" value="XdhC_CoxI"/>
</dbReference>
<dbReference type="EMBL" id="JALIDZ010000010">
    <property type="protein sequence ID" value="MCT8974107.1"/>
    <property type="molecule type" value="Genomic_DNA"/>
</dbReference>
<comment type="caution">
    <text evidence="3">The sequence shown here is derived from an EMBL/GenBank/DDBJ whole genome shotgun (WGS) entry which is preliminary data.</text>
</comment>
<evidence type="ECO:0000313" key="4">
    <source>
        <dbReference type="Proteomes" id="UP001320898"/>
    </source>
</evidence>
<gene>
    <name evidence="3" type="primary">xdhC</name>
    <name evidence="3" type="ORF">MUB46_19760</name>
</gene>
<proteinExistence type="predicted"/>
<evidence type="ECO:0000259" key="1">
    <source>
        <dbReference type="Pfam" id="PF02625"/>
    </source>
</evidence>
<feature type="domain" description="XdhC Rossmann" evidence="2">
    <location>
        <begin position="169"/>
        <end position="311"/>
    </location>
</feature>
<dbReference type="Proteomes" id="UP001320898">
    <property type="component" value="Unassembled WGS sequence"/>
</dbReference>
<dbReference type="NCBIfam" id="TIGR02964">
    <property type="entry name" value="xanthine_xdhC"/>
    <property type="match status" value="1"/>
</dbReference>
<evidence type="ECO:0000259" key="2">
    <source>
        <dbReference type="Pfam" id="PF13478"/>
    </source>
</evidence>
<organism evidence="3 4">
    <name type="scientific">Microbaculum marinisediminis</name>
    <dbReference type="NCBI Taxonomy" id="2931392"/>
    <lineage>
        <taxon>Bacteria</taxon>
        <taxon>Pseudomonadati</taxon>
        <taxon>Pseudomonadota</taxon>
        <taxon>Alphaproteobacteria</taxon>
        <taxon>Hyphomicrobiales</taxon>
        <taxon>Tepidamorphaceae</taxon>
        <taxon>Microbaculum</taxon>
    </lineage>
</organism>
<dbReference type="SUPFAM" id="SSF51735">
    <property type="entry name" value="NAD(P)-binding Rossmann-fold domains"/>
    <property type="match status" value="1"/>
</dbReference>
<protein>
    <submittedName>
        <fullName evidence="3">Xanthine dehydrogenase accessory protein XdhC</fullName>
    </submittedName>
</protein>
<dbReference type="InterPro" id="IPR052698">
    <property type="entry name" value="MoCofactor_Util/Proc"/>
</dbReference>